<dbReference type="PANTHER" id="PTHR37520">
    <property type="entry name" value="INTRON-ENCODED DNA ENDONUCLEASE AI2A-RELATED"/>
    <property type="match status" value="1"/>
</dbReference>
<reference evidence="3" key="1">
    <citation type="journal article" date="2018" name="BMC Genomics">
        <title>Comparative mitochondrial genomics of cryptophyte algae: gene shuffling and dynamic mobile genetic elements.</title>
        <authorList>
            <person name="Kim J.I."/>
            <person name="Yoon H.S."/>
            <person name="Yi G."/>
            <person name="Shin W."/>
            <person name="Archibald J.M."/>
        </authorList>
    </citation>
    <scope>NUCLEOTIDE SEQUENCE</scope>
    <source>
        <strain evidence="3">HACCP-CR01</strain>
    </source>
</reference>
<sequence>MYPLEYNSKNYELDSQSASNSSRGTSTTLREGSYIEYAAGVIDGDGNFDVRCSSDGKRRLKSIRIKLANRDIRILSTVKNILKCGKIRTNRSLSTYQISTKSELERVVKLLNGHIRLKVPGFIEACEYFEIPYIPANYVLSPNTPYLSG</sequence>
<accession>A0A2P1E6K5</accession>
<dbReference type="Gene3D" id="3.10.28.10">
    <property type="entry name" value="Homing endonucleases"/>
    <property type="match status" value="1"/>
</dbReference>
<feature type="domain" description="Homing endonuclease LAGLIDADG" evidence="2">
    <location>
        <begin position="39"/>
        <end position="112"/>
    </location>
</feature>
<dbReference type="AlphaFoldDB" id="A0A2P1E6K5"/>
<dbReference type="Pfam" id="PF00961">
    <property type="entry name" value="LAGLIDADG_1"/>
    <property type="match status" value="1"/>
</dbReference>
<name>A0A2P1E6K5_9CRYP</name>
<dbReference type="EMBL" id="MG680944">
    <property type="protein sequence ID" value="AVK94020.1"/>
    <property type="molecule type" value="Genomic_DNA"/>
</dbReference>
<dbReference type="GeneID" id="36496116"/>
<evidence type="ECO:0000259" key="2">
    <source>
        <dbReference type="Pfam" id="PF00961"/>
    </source>
</evidence>
<evidence type="ECO:0000313" key="3">
    <source>
        <dbReference type="EMBL" id="AVK94020.1"/>
    </source>
</evidence>
<protein>
    <recommendedName>
        <fullName evidence="2">Homing endonuclease LAGLIDADG domain-containing protein</fullName>
    </recommendedName>
</protein>
<gene>
    <name evidence="3" type="primary">orf156</name>
    <name evidence="3" type="ORF">TampMt_p005</name>
</gene>
<feature type="region of interest" description="Disordered" evidence="1">
    <location>
        <begin position="1"/>
        <end position="27"/>
    </location>
</feature>
<evidence type="ECO:0000256" key="1">
    <source>
        <dbReference type="SAM" id="MobiDB-lite"/>
    </source>
</evidence>
<feature type="compositionally biased region" description="Polar residues" evidence="1">
    <location>
        <begin position="7"/>
        <end position="27"/>
    </location>
</feature>
<dbReference type="RefSeq" id="YP_009475758.1">
    <property type="nucleotide sequence ID" value="NC_037436.1"/>
</dbReference>
<geneLocation type="mitochondrion" evidence="3"/>
<proteinExistence type="predicted"/>
<dbReference type="GO" id="GO:0004519">
    <property type="term" value="F:endonuclease activity"/>
    <property type="evidence" value="ECO:0007669"/>
    <property type="project" value="InterPro"/>
</dbReference>
<keyword evidence="3" id="KW-0496">Mitochondrion</keyword>
<dbReference type="SUPFAM" id="SSF55608">
    <property type="entry name" value="Homing endonucleases"/>
    <property type="match status" value="1"/>
</dbReference>
<dbReference type="InterPro" id="IPR004860">
    <property type="entry name" value="LAGLIDADG_dom"/>
</dbReference>
<dbReference type="PANTHER" id="PTHR37520:SF1">
    <property type="entry name" value="INTRON-ENCODED DNA ENDONUCLEASE AI2A-RELATED"/>
    <property type="match status" value="1"/>
</dbReference>
<dbReference type="InterPro" id="IPR027434">
    <property type="entry name" value="Homing_endonucl"/>
</dbReference>
<organism evidence="3">
    <name type="scientific">Teleaulax amphioxeia</name>
    <dbReference type="NCBI Taxonomy" id="77931"/>
    <lineage>
        <taxon>Eukaryota</taxon>
        <taxon>Cryptophyceae</taxon>
        <taxon>Pyrenomonadales</taxon>
        <taxon>Geminigeraceae</taxon>
        <taxon>Teleaulax</taxon>
    </lineage>
</organism>